<evidence type="ECO:0000313" key="7">
    <source>
        <dbReference type="Proteomes" id="UP001548189"/>
    </source>
</evidence>
<evidence type="ECO:0000313" key="6">
    <source>
        <dbReference type="EMBL" id="MET1256417.1"/>
    </source>
</evidence>
<keyword evidence="2" id="KW-0479">Metal-binding</keyword>
<keyword evidence="4" id="KW-0456">Lyase</keyword>
<dbReference type="PANTHER" id="PTHR33337:SF40">
    <property type="entry name" value="CENP-V_GFA DOMAIN-CONTAINING PROTEIN-RELATED"/>
    <property type="match status" value="1"/>
</dbReference>
<feature type="domain" description="CENP-V/GFA" evidence="5">
    <location>
        <begin position="3"/>
        <end position="119"/>
    </location>
</feature>
<evidence type="ECO:0000256" key="2">
    <source>
        <dbReference type="ARBA" id="ARBA00022723"/>
    </source>
</evidence>
<dbReference type="Proteomes" id="UP001548189">
    <property type="component" value="Unassembled WGS sequence"/>
</dbReference>
<dbReference type="InterPro" id="IPR011057">
    <property type="entry name" value="Mss4-like_sf"/>
</dbReference>
<reference evidence="6 7" key="1">
    <citation type="submission" date="2024-06" db="EMBL/GenBank/DDBJ databases">
        <authorList>
            <person name="Li F."/>
        </authorList>
    </citation>
    <scope>NUCLEOTIDE SEQUENCE [LARGE SCALE GENOMIC DNA]</scope>
    <source>
        <strain evidence="6 7">GXAS 311</strain>
    </source>
</reference>
<accession>A0ABV2BXY6</accession>
<evidence type="ECO:0000256" key="1">
    <source>
        <dbReference type="ARBA" id="ARBA00005495"/>
    </source>
</evidence>
<dbReference type="Pfam" id="PF04828">
    <property type="entry name" value="GFA"/>
    <property type="match status" value="1"/>
</dbReference>
<organism evidence="6 7">
    <name type="scientific">Aliikangiella maris</name>
    <dbReference type="NCBI Taxonomy" id="3162458"/>
    <lineage>
        <taxon>Bacteria</taxon>
        <taxon>Pseudomonadati</taxon>
        <taxon>Pseudomonadota</taxon>
        <taxon>Gammaproteobacteria</taxon>
        <taxon>Oceanospirillales</taxon>
        <taxon>Pleioneaceae</taxon>
        <taxon>Aliikangiella</taxon>
    </lineage>
</organism>
<gene>
    <name evidence="6" type="ORF">ABVT43_14850</name>
</gene>
<evidence type="ECO:0000256" key="4">
    <source>
        <dbReference type="ARBA" id="ARBA00023239"/>
    </source>
</evidence>
<proteinExistence type="inferred from homology"/>
<dbReference type="EMBL" id="JBEVCJ010000021">
    <property type="protein sequence ID" value="MET1256417.1"/>
    <property type="molecule type" value="Genomic_DNA"/>
</dbReference>
<dbReference type="RefSeq" id="WP_353897002.1">
    <property type="nucleotide sequence ID" value="NZ_JBEVCJ010000021.1"/>
</dbReference>
<keyword evidence="7" id="KW-1185">Reference proteome</keyword>
<dbReference type="PANTHER" id="PTHR33337">
    <property type="entry name" value="GFA DOMAIN-CONTAINING PROTEIN"/>
    <property type="match status" value="1"/>
</dbReference>
<protein>
    <submittedName>
        <fullName evidence="6">GFA family protein</fullName>
    </submittedName>
</protein>
<comment type="caution">
    <text evidence="6">The sequence shown here is derived from an EMBL/GenBank/DDBJ whole genome shotgun (WGS) entry which is preliminary data.</text>
</comment>
<dbReference type="PROSITE" id="PS51891">
    <property type="entry name" value="CENP_V_GFA"/>
    <property type="match status" value="1"/>
</dbReference>
<evidence type="ECO:0000256" key="3">
    <source>
        <dbReference type="ARBA" id="ARBA00022833"/>
    </source>
</evidence>
<dbReference type="Gene3D" id="3.90.1590.10">
    <property type="entry name" value="glutathione-dependent formaldehyde- activating enzyme (gfa)"/>
    <property type="match status" value="1"/>
</dbReference>
<keyword evidence="3" id="KW-0862">Zinc</keyword>
<sequence length="134" mass="14743">MQLNGSCLCGSVSFTISGKLEKFYLCHCHYCQKDSGSAHAANLFFSAAELEWQCGLEQVKQFQLMGTHHMKSFCGVCGSAIPSKQPNIHSVVVPAGCIDGQLNQLPDAHLFNASKAQWETQAATIPRFEFLPEY</sequence>
<dbReference type="InterPro" id="IPR006913">
    <property type="entry name" value="CENP-V/GFA"/>
</dbReference>
<evidence type="ECO:0000259" key="5">
    <source>
        <dbReference type="PROSITE" id="PS51891"/>
    </source>
</evidence>
<name>A0ABV2BXY6_9GAMM</name>
<dbReference type="SUPFAM" id="SSF51316">
    <property type="entry name" value="Mss4-like"/>
    <property type="match status" value="1"/>
</dbReference>
<comment type="similarity">
    <text evidence="1">Belongs to the Gfa family.</text>
</comment>